<dbReference type="CDD" id="cd02440">
    <property type="entry name" value="AdoMet_MTases"/>
    <property type="match status" value="1"/>
</dbReference>
<dbReference type="InterPro" id="IPR013216">
    <property type="entry name" value="Methyltransf_11"/>
</dbReference>
<evidence type="ECO:0000259" key="1">
    <source>
        <dbReference type="Pfam" id="PF08241"/>
    </source>
</evidence>
<evidence type="ECO:0000313" key="3">
    <source>
        <dbReference type="Proteomes" id="UP001156389"/>
    </source>
</evidence>
<keyword evidence="2" id="KW-0808">Transferase</keyword>
<dbReference type="SUPFAM" id="SSF53335">
    <property type="entry name" value="S-adenosyl-L-methionine-dependent methyltransferases"/>
    <property type="match status" value="1"/>
</dbReference>
<dbReference type="PANTHER" id="PTHR43861">
    <property type="entry name" value="TRANS-ACONITATE 2-METHYLTRANSFERASE-RELATED"/>
    <property type="match status" value="1"/>
</dbReference>
<protein>
    <submittedName>
        <fullName evidence="2">Methyltransferase domain-containing protein</fullName>
    </submittedName>
</protein>
<gene>
    <name evidence="2" type="ORF">LHJ74_29605</name>
</gene>
<dbReference type="GO" id="GO:0008168">
    <property type="term" value="F:methyltransferase activity"/>
    <property type="evidence" value="ECO:0007669"/>
    <property type="project" value="UniProtKB-KW"/>
</dbReference>
<dbReference type="GO" id="GO:0032259">
    <property type="term" value="P:methylation"/>
    <property type="evidence" value="ECO:0007669"/>
    <property type="project" value="UniProtKB-KW"/>
</dbReference>
<reference evidence="2 3" key="1">
    <citation type="submission" date="2021-10" db="EMBL/GenBank/DDBJ databases">
        <title>Streptomyces gossypii sp. nov., isolated from soil collected from cotton field.</title>
        <authorList>
            <person name="Ge X."/>
            <person name="Chen X."/>
            <person name="Liu W."/>
        </authorList>
    </citation>
    <scope>NUCLEOTIDE SEQUENCE [LARGE SCALE GENOMIC DNA]</scope>
    <source>
        <strain evidence="2 3">N2-109</strain>
    </source>
</reference>
<dbReference type="Gene3D" id="3.40.50.150">
    <property type="entry name" value="Vaccinia Virus protein VP39"/>
    <property type="match status" value="1"/>
</dbReference>
<keyword evidence="2" id="KW-0489">Methyltransferase</keyword>
<accession>A0ABT2K1G1</accession>
<feature type="domain" description="Methyltransferase type 11" evidence="1">
    <location>
        <begin position="40"/>
        <end position="131"/>
    </location>
</feature>
<dbReference type="RefSeq" id="WP_260221316.1">
    <property type="nucleotide sequence ID" value="NZ_JAJAGO010000017.1"/>
</dbReference>
<sequence>MTTVDYDQHAAEYARHRRPYSGLVEHLIEYAGLTSSSRVLEVGCGTANHLAGVQQETGSRAVGVDPSAEMLHAAADHPAELELLRGRAEELDFPEESFDLIFSIDVIHHLPDPGPYFSRAFRALKPGGLLCTATDSEWIIRNRVPVARYFPATVDAELARYHPVPALAASQRAAGFSTEHERVLESFYELTDAASYSQKAFSVLHLISEQDFEEGLTALRADLEKGPIEANMRICALWSRKPA</sequence>
<evidence type="ECO:0000313" key="2">
    <source>
        <dbReference type="EMBL" id="MCT2594017.1"/>
    </source>
</evidence>
<dbReference type="InterPro" id="IPR029063">
    <property type="entry name" value="SAM-dependent_MTases_sf"/>
</dbReference>
<name>A0ABT2K1G1_9ACTN</name>
<organism evidence="2 3">
    <name type="scientific">Streptomyces gossypii</name>
    <dbReference type="NCBI Taxonomy" id="2883101"/>
    <lineage>
        <taxon>Bacteria</taxon>
        <taxon>Bacillati</taxon>
        <taxon>Actinomycetota</taxon>
        <taxon>Actinomycetes</taxon>
        <taxon>Kitasatosporales</taxon>
        <taxon>Streptomycetaceae</taxon>
        <taxon>Streptomyces</taxon>
    </lineage>
</organism>
<proteinExistence type="predicted"/>
<dbReference type="Proteomes" id="UP001156389">
    <property type="component" value="Unassembled WGS sequence"/>
</dbReference>
<comment type="caution">
    <text evidence="2">The sequence shown here is derived from an EMBL/GenBank/DDBJ whole genome shotgun (WGS) entry which is preliminary data.</text>
</comment>
<dbReference type="EMBL" id="JAJAGO010000017">
    <property type="protein sequence ID" value="MCT2594017.1"/>
    <property type="molecule type" value="Genomic_DNA"/>
</dbReference>
<keyword evidence="3" id="KW-1185">Reference proteome</keyword>
<dbReference type="Pfam" id="PF08241">
    <property type="entry name" value="Methyltransf_11"/>
    <property type="match status" value="1"/>
</dbReference>